<dbReference type="InterPro" id="IPR012944">
    <property type="entry name" value="SusD_RagB_dom"/>
</dbReference>
<dbReference type="Proteomes" id="UP001337305">
    <property type="component" value="Unassembled WGS sequence"/>
</dbReference>
<keyword evidence="5" id="KW-0998">Cell outer membrane</keyword>
<evidence type="ECO:0000259" key="7">
    <source>
        <dbReference type="Pfam" id="PF14322"/>
    </source>
</evidence>
<organism evidence="8 9">
    <name type="scientific">Flavivirga spongiicola</name>
    <dbReference type="NCBI Taxonomy" id="421621"/>
    <lineage>
        <taxon>Bacteria</taxon>
        <taxon>Pseudomonadati</taxon>
        <taxon>Bacteroidota</taxon>
        <taxon>Flavobacteriia</taxon>
        <taxon>Flavobacteriales</taxon>
        <taxon>Flavobacteriaceae</taxon>
        <taxon>Flavivirga</taxon>
    </lineage>
</organism>
<dbReference type="SUPFAM" id="SSF48452">
    <property type="entry name" value="TPR-like"/>
    <property type="match status" value="1"/>
</dbReference>
<gene>
    <name evidence="8" type="ORF">N1F79_18935</name>
</gene>
<evidence type="ECO:0000256" key="3">
    <source>
        <dbReference type="ARBA" id="ARBA00022729"/>
    </source>
</evidence>
<proteinExistence type="inferred from homology"/>
<feature type="domain" description="SusD-like N-terminal" evidence="7">
    <location>
        <begin position="86"/>
        <end position="218"/>
    </location>
</feature>
<sequence length="487" mass="54193">MKTKYILILLGFSLVLSSCEDVYTEEPNTFLSPDDLNSEEGALALLKGAYAGLQLRSYYQQDFVMQAEMRSEYMNGRGSYLPVGRYDLDSRNIGRINDAWDAMFNAVNRANTVIASVPNLDINESIKAQFLAEAKALRGLHYFNIVRSWGGVPMRLEPISGLDGIGKAKSSVSEIYTQIEQDLNDAINSNALPDSYSSSDRGRISIYATRTILAHVYLTQGKYAESAALTKGIIDSGNFQLEPNLETVFSPEPGATHSGEILSITWIRNGAEGMRLLSFMHNIALGYSSAGWRVCLRNLDAPIINEDWDVADTRKNFNLYNTPEEVAVLSAAVPGLFKKYIDRNGAGQNAHGNDQPIYRYADVLTMFAWADAMANGGPTADAYEALNQVRRRGYGVAITTPDAGVDYAGLNEEEFVDAVWNERAWEFVMEGKRWYDLKLMPKEKAVGIITAAGEDEFFNDTDWLYPIPRQEIDNNDELTNADQNPGY</sequence>
<name>A0ABU7XWU4_9FLAO</name>
<comment type="subcellular location">
    <subcellularLocation>
        <location evidence="1">Cell outer membrane</location>
    </subcellularLocation>
</comment>
<evidence type="ECO:0000256" key="2">
    <source>
        <dbReference type="ARBA" id="ARBA00006275"/>
    </source>
</evidence>
<comment type="caution">
    <text evidence="8">The sequence shown here is derived from an EMBL/GenBank/DDBJ whole genome shotgun (WGS) entry which is preliminary data.</text>
</comment>
<dbReference type="CDD" id="cd08977">
    <property type="entry name" value="SusD"/>
    <property type="match status" value="1"/>
</dbReference>
<dbReference type="Gene3D" id="1.25.40.390">
    <property type="match status" value="1"/>
</dbReference>
<dbReference type="Pfam" id="PF14322">
    <property type="entry name" value="SusD-like_3"/>
    <property type="match status" value="1"/>
</dbReference>
<keyword evidence="4" id="KW-0472">Membrane</keyword>
<dbReference type="RefSeq" id="WP_303307500.1">
    <property type="nucleotide sequence ID" value="NZ_JAODOP010000004.1"/>
</dbReference>
<dbReference type="PROSITE" id="PS51257">
    <property type="entry name" value="PROKAR_LIPOPROTEIN"/>
    <property type="match status" value="1"/>
</dbReference>
<dbReference type="InterPro" id="IPR033985">
    <property type="entry name" value="SusD-like_N"/>
</dbReference>
<dbReference type="InterPro" id="IPR011990">
    <property type="entry name" value="TPR-like_helical_dom_sf"/>
</dbReference>
<evidence type="ECO:0000256" key="1">
    <source>
        <dbReference type="ARBA" id="ARBA00004442"/>
    </source>
</evidence>
<accession>A0ABU7XWU4</accession>
<keyword evidence="9" id="KW-1185">Reference proteome</keyword>
<evidence type="ECO:0000256" key="4">
    <source>
        <dbReference type="ARBA" id="ARBA00023136"/>
    </source>
</evidence>
<feature type="domain" description="RagB/SusD" evidence="6">
    <location>
        <begin position="335"/>
        <end position="487"/>
    </location>
</feature>
<dbReference type="Pfam" id="PF07980">
    <property type="entry name" value="SusD_RagB"/>
    <property type="match status" value="1"/>
</dbReference>
<comment type="similarity">
    <text evidence="2">Belongs to the SusD family.</text>
</comment>
<evidence type="ECO:0000313" key="8">
    <source>
        <dbReference type="EMBL" id="MEF3835207.1"/>
    </source>
</evidence>
<evidence type="ECO:0000256" key="5">
    <source>
        <dbReference type="ARBA" id="ARBA00023237"/>
    </source>
</evidence>
<evidence type="ECO:0000313" key="9">
    <source>
        <dbReference type="Proteomes" id="UP001337305"/>
    </source>
</evidence>
<dbReference type="EMBL" id="JAODOP010000004">
    <property type="protein sequence ID" value="MEF3835207.1"/>
    <property type="molecule type" value="Genomic_DNA"/>
</dbReference>
<keyword evidence="3" id="KW-0732">Signal</keyword>
<reference evidence="8 9" key="1">
    <citation type="submission" date="2022-09" db="EMBL/GenBank/DDBJ databases">
        <title>Genome sequencing of Flavivirga sp. MEBiC05379.</title>
        <authorList>
            <person name="Oh H.-M."/>
            <person name="Kwon K.K."/>
            <person name="Park M.J."/>
            <person name="Yang S.-H."/>
        </authorList>
    </citation>
    <scope>NUCLEOTIDE SEQUENCE [LARGE SCALE GENOMIC DNA]</scope>
    <source>
        <strain evidence="8 9">MEBiC05379</strain>
    </source>
</reference>
<evidence type="ECO:0000259" key="6">
    <source>
        <dbReference type="Pfam" id="PF07980"/>
    </source>
</evidence>
<protein>
    <submittedName>
        <fullName evidence="8">RagB/SusD family nutrient uptake outer membrane protein</fullName>
    </submittedName>
</protein>